<dbReference type="EMBL" id="MVBN01000001">
    <property type="protein sequence ID" value="OOK83937.1"/>
    <property type="molecule type" value="Genomic_DNA"/>
</dbReference>
<name>A0A1V3XXE2_MYCKA</name>
<organism evidence="2 3">
    <name type="scientific">Mycobacterium kansasii</name>
    <dbReference type="NCBI Taxonomy" id="1768"/>
    <lineage>
        <taxon>Bacteria</taxon>
        <taxon>Bacillati</taxon>
        <taxon>Actinomycetota</taxon>
        <taxon>Actinomycetes</taxon>
        <taxon>Mycobacteriales</taxon>
        <taxon>Mycobacteriaceae</taxon>
        <taxon>Mycobacterium</taxon>
    </lineage>
</organism>
<gene>
    <name evidence="2" type="ORF">BZL29_0507</name>
</gene>
<accession>A0A1V3XXE2</accession>
<evidence type="ECO:0000313" key="3">
    <source>
        <dbReference type="Proteomes" id="UP000188532"/>
    </source>
</evidence>
<proteinExistence type="predicted"/>
<feature type="region of interest" description="Disordered" evidence="1">
    <location>
        <begin position="63"/>
        <end position="83"/>
    </location>
</feature>
<evidence type="ECO:0000256" key="1">
    <source>
        <dbReference type="SAM" id="MobiDB-lite"/>
    </source>
</evidence>
<evidence type="ECO:0000313" key="2">
    <source>
        <dbReference type="EMBL" id="OOK83937.1"/>
    </source>
</evidence>
<dbReference type="AlphaFoldDB" id="A0A1V3XXE2"/>
<protein>
    <submittedName>
        <fullName evidence="2">Dehydrogenase domain protein</fullName>
    </submittedName>
</protein>
<feature type="compositionally biased region" description="Polar residues" evidence="1">
    <location>
        <begin position="73"/>
        <end position="83"/>
    </location>
</feature>
<comment type="caution">
    <text evidence="2">The sequence shown here is derived from an EMBL/GenBank/DDBJ whole genome shotgun (WGS) entry which is preliminary data.</text>
</comment>
<dbReference type="Proteomes" id="UP000188532">
    <property type="component" value="Unassembled WGS sequence"/>
</dbReference>
<reference evidence="2 3" key="1">
    <citation type="submission" date="2017-02" db="EMBL/GenBank/DDBJ databases">
        <title>Complete genome sequences of Mycobacterium kansasii strains isolated from rhesus macaques.</title>
        <authorList>
            <person name="Panda A."/>
            <person name="Nagaraj S."/>
            <person name="Zhao X."/>
            <person name="Tettelin H."/>
            <person name="Detolla L.J."/>
        </authorList>
    </citation>
    <scope>NUCLEOTIDE SEQUENCE [LARGE SCALE GENOMIC DNA]</scope>
    <source>
        <strain evidence="2 3">11-3469</strain>
    </source>
</reference>
<sequence length="83" mass="8955">MFPGDKAGIRFCRFATVSGLASRFDLQRYGLSWRRPELDCVHPLDDGSAGVLYRSVEQTAAGWVTTDHGGGSPSATRPPGSTR</sequence>